<reference evidence="1" key="1">
    <citation type="submission" date="2016-08" db="EMBL/GenBank/DDBJ databases">
        <title>Complete Genome Seqeunce of Paenibacillus sp. BIHB 4019 from tea rhizoplane.</title>
        <authorList>
            <person name="Thakur R."/>
            <person name="Swarnkar M.K."/>
            <person name="Gulati A."/>
        </authorList>
    </citation>
    <scope>NUCLEOTIDE SEQUENCE [LARGE SCALE GENOMIC DNA]</scope>
    <source>
        <strain evidence="1">BIHB4019</strain>
    </source>
</reference>
<protein>
    <submittedName>
        <fullName evidence="1">Uncharacterized protein</fullName>
    </submittedName>
</protein>
<organism evidence="1">
    <name type="scientific">Paenibacillus sp. BIHB 4019</name>
    <dbReference type="NCBI Taxonomy" id="1870819"/>
    <lineage>
        <taxon>Bacteria</taxon>
        <taxon>Bacillati</taxon>
        <taxon>Bacillota</taxon>
        <taxon>Bacilli</taxon>
        <taxon>Bacillales</taxon>
        <taxon>Paenibacillaceae</taxon>
        <taxon>Paenibacillus</taxon>
    </lineage>
</organism>
<evidence type="ECO:0000313" key="1">
    <source>
        <dbReference type="EMBL" id="ANY69487.1"/>
    </source>
</evidence>
<name>A0A1B2DP71_9BACL</name>
<accession>A0A1B2DP71</accession>
<sequence length="66" mass="7628">MKWKVVANGNSYLVCRKTWHSPLWMGIVKKDIRSITIHNRSFSVEVFADCSTSQLAHKLLTLVERP</sequence>
<dbReference type="EMBL" id="CP016808">
    <property type="protein sequence ID" value="ANY69487.1"/>
    <property type="molecule type" value="Genomic_DNA"/>
</dbReference>
<dbReference type="AlphaFoldDB" id="A0A1B2DP71"/>
<gene>
    <name evidence="1" type="ORF">BBD42_25620</name>
</gene>
<dbReference type="RefSeq" id="WP_099520519.1">
    <property type="nucleotide sequence ID" value="NZ_CP016808.1"/>
</dbReference>
<proteinExistence type="predicted"/>